<dbReference type="PANTHER" id="PTHR32145">
    <property type="entry name" value="DIFLAVIN FLAVOPROTEIN A 2-RELATED"/>
    <property type="match status" value="1"/>
</dbReference>
<dbReference type="Pfam" id="PF00258">
    <property type="entry name" value="Flavodoxin_1"/>
    <property type="match status" value="1"/>
</dbReference>
<evidence type="ECO:0000256" key="3">
    <source>
        <dbReference type="ARBA" id="ARBA00007121"/>
    </source>
</evidence>
<keyword evidence="5" id="KW-0249">Electron transport</keyword>
<accession>A0A3S0Y392</accession>
<comment type="cofactor">
    <cofactor evidence="1">
        <name>Fe cation</name>
        <dbReference type="ChEBI" id="CHEBI:24875"/>
    </cofactor>
</comment>
<dbReference type="CDD" id="cd07709">
    <property type="entry name" value="flavodiiron_proteins_MBL-fold"/>
    <property type="match status" value="1"/>
</dbReference>
<evidence type="ECO:0000256" key="4">
    <source>
        <dbReference type="ARBA" id="ARBA00022448"/>
    </source>
</evidence>
<evidence type="ECO:0000259" key="7">
    <source>
        <dbReference type="PROSITE" id="PS50902"/>
    </source>
</evidence>
<keyword evidence="9" id="KW-1185">Reference proteome</keyword>
<dbReference type="SUPFAM" id="SSF52218">
    <property type="entry name" value="Flavoproteins"/>
    <property type="match status" value="1"/>
</dbReference>
<comment type="function">
    <text evidence="6">Mediates electron transfer from NADH to oxygen, reducing it to water. This modular protein has 3 redox cofactors, in other organisms the same activity requires 2 or 3 proteins.</text>
</comment>
<evidence type="ECO:0000313" key="9">
    <source>
        <dbReference type="Proteomes" id="UP000268857"/>
    </source>
</evidence>
<dbReference type="RefSeq" id="WP_016874665.1">
    <property type="nucleotide sequence ID" value="NZ_AJLN01000116.1"/>
</dbReference>
<organism evidence="8 9">
    <name type="scientific">Chlorogloeopsis fritschii PCC 6912</name>
    <dbReference type="NCBI Taxonomy" id="211165"/>
    <lineage>
        <taxon>Bacteria</taxon>
        <taxon>Bacillati</taxon>
        <taxon>Cyanobacteriota</taxon>
        <taxon>Cyanophyceae</taxon>
        <taxon>Nostocales</taxon>
        <taxon>Chlorogloeopsidaceae</taxon>
        <taxon>Chlorogloeopsis</taxon>
    </lineage>
</organism>
<dbReference type="InterPro" id="IPR012349">
    <property type="entry name" value="Split_barrel_FMN-bd"/>
</dbReference>
<comment type="caution">
    <text evidence="8">The sequence shown here is derived from an EMBL/GenBank/DDBJ whole genome shotgun (WGS) entry which is preliminary data.</text>
</comment>
<evidence type="ECO:0000313" key="8">
    <source>
        <dbReference type="EMBL" id="RUR83401.1"/>
    </source>
</evidence>
<name>A0A3S0Y392_CHLFR</name>
<dbReference type="EMBL" id="RSCJ01000007">
    <property type="protein sequence ID" value="RUR83401.1"/>
    <property type="molecule type" value="Genomic_DNA"/>
</dbReference>
<keyword evidence="4" id="KW-0813">Transport</keyword>
<dbReference type="InterPro" id="IPR008254">
    <property type="entry name" value="Flavodoxin/NO_synth"/>
</dbReference>
<dbReference type="GO" id="GO:0016646">
    <property type="term" value="F:oxidoreductase activity, acting on the CH-NH group of donors, NAD or NADP as acceptor"/>
    <property type="evidence" value="ECO:0007669"/>
    <property type="project" value="UniProtKB-ARBA"/>
</dbReference>
<dbReference type="InterPro" id="IPR036866">
    <property type="entry name" value="RibonucZ/Hydroxyglut_hydro"/>
</dbReference>
<dbReference type="InterPro" id="IPR002563">
    <property type="entry name" value="Flavin_Rdtase-like_dom"/>
</dbReference>
<dbReference type="Gene3D" id="3.40.50.360">
    <property type="match status" value="1"/>
</dbReference>
<evidence type="ECO:0000256" key="2">
    <source>
        <dbReference type="ARBA" id="ARBA00006098"/>
    </source>
</evidence>
<sequence>MNNPNPRDVQVLPIATNTTVLRARSWTRLRFEIEYALARGTTSNCYLIKADKTAIIDPPPETFTQIYLDALRQCLNDWEGLDYVILGHFNPNRVATLKGLLDLIPKLTFVCSIPCAANLRATFPNRELKIITMRGKETLDLGQGHILKFIPIPSPRWPTGLCTYDQQTQILYSNKLFGAHLCGDEIFDEDWDLLKEDQRYYFDCLMAPHATQVQAALEKISEVPVRMYAPAHGPLIRYGLLELTKAYEIWSRSQTDREIRVALLYASAYGNTATLAQAFALGLTKGGVAVESINCEFAEPDEIRSAIEKCDGFIMGSPTIGGNAPTPIHTALGIVLSVGDNTKLAGVFGSYGWSGEAFDLIEGKLKDAGFKFGFETLKARFKPTDITLKECEEMGTDFAQTLKKAKKQRMPQPAATPVEQAIGRIIGSVCVVTAKLGDVCTGMLGAWVSQATFNPPGITVAIAKDRAVESLMYPGGKFVLNVLGEENYQDYMKHFRKSFAPGENRFASFPTAVADNGCTILTDALAYLECSVNKRMECGDHWVVYAIVDNGKLLKPEGVTAVHHRKAGNHY</sequence>
<dbReference type="PROSITE" id="PS50902">
    <property type="entry name" value="FLAVODOXIN_LIKE"/>
    <property type="match status" value="1"/>
</dbReference>
<dbReference type="STRING" id="211165.GCA_000317285_04776"/>
<comment type="similarity">
    <text evidence="2">In the C-terminal section; belongs to the flavodoxin reductase family.</text>
</comment>
<reference evidence="8 9" key="1">
    <citation type="journal article" date="2019" name="Genome Biol. Evol.">
        <title>Day and night: Metabolic profiles and evolutionary relationships of six axenic non-marine cyanobacteria.</title>
        <authorList>
            <person name="Will S.E."/>
            <person name="Henke P."/>
            <person name="Boedeker C."/>
            <person name="Huang S."/>
            <person name="Brinkmann H."/>
            <person name="Rohde M."/>
            <person name="Jarek M."/>
            <person name="Friedl T."/>
            <person name="Seufert S."/>
            <person name="Schumacher M."/>
            <person name="Overmann J."/>
            <person name="Neumann-Schaal M."/>
            <person name="Petersen J."/>
        </authorList>
    </citation>
    <scope>NUCLEOTIDE SEQUENCE [LARGE SCALE GENOMIC DNA]</scope>
    <source>
        <strain evidence="8 9">PCC 6912</strain>
    </source>
</reference>
<dbReference type="Gene3D" id="2.30.110.10">
    <property type="entry name" value="Electron Transport, Fmn-binding Protein, Chain A"/>
    <property type="match status" value="1"/>
</dbReference>
<dbReference type="PANTHER" id="PTHR32145:SF32">
    <property type="entry name" value="DIFLAVIN FLAVOPROTEIN A 4-RELATED"/>
    <property type="match status" value="1"/>
</dbReference>
<protein>
    <submittedName>
        <fullName evidence="8">Flavin oxidoreductase</fullName>
    </submittedName>
</protein>
<dbReference type="InterPro" id="IPR029039">
    <property type="entry name" value="Flavoprotein-like_sf"/>
</dbReference>
<dbReference type="OrthoDB" id="9807946at2"/>
<dbReference type="SUPFAM" id="SSF56281">
    <property type="entry name" value="Metallo-hydrolase/oxidoreductase"/>
    <property type="match status" value="1"/>
</dbReference>
<proteinExistence type="inferred from homology"/>
<dbReference type="Gene3D" id="3.60.15.10">
    <property type="entry name" value="Ribonuclease Z/Hydroxyacylglutathione hydrolase-like"/>
    <property type="match status" value="1"/>
</dbReference>
<feature type="domain" description="Flavodoxin-like" evidence="7">
    <location>
        <begin position="261"/>
        <end position="399"/>
    </location>
</feature>
<evidence type="ECO:0000256" key="1">
    <source>
        <dbReference type="ARBA" id="ARBA00001962"/>
    </source>
</evidence>
<dbReference type="SUPFAM" id="SSF50475">
    <property type="entry name" value="FMN-binding split barrel"/>
    <property type="match status" value="1"/>
</dbReference>
<comment type="similarity">
    <text evidence="3">In the N-terminal section; belongs to the zinc metallo-hydrolase group 3 family.</text>
</comment>
<dbReference type="GO" id="GO:0010181">
    <property type="term" value="F:FMN binding"/>
    <property type="evidence" value="ECO:0007669"/>
    <property type="project" value="InterPro"/>
</dbReference>
<gene>
    <name evidence="8" type="ORF">PCC6912_22340</name>
</gene>
<dbReference type="InterPro" id="IPR045761">
    <property type="entry name" value="ODP_dom"/>
</dbReference>
<dbReference type="Proteomes" id="UP000268857">
    <property type="component" value="Unassembled WGS sequence"/>
</dbReference>
<dbReference type="Pfam" id="PF01613">
    <property type="entry name" value="Flavin_Reduct"/>
    <property type="match status" value="1"/>
</dbReference>
<dbReference type="SMART" id="SM00903">
    <property type="entry name" value="Flavin_Reduct"/>
    <property type="match status" value="1"/>
</dbReference>
<dbReference type="SMART" id="SM00849">
    <property type="entry name" value="Lactamase_B"/>
    <property type="match status" value="1"/>
</dbReference>
<evidence type="ECO:0000256" key="5">
    <source>
        <dbReference type="ARBA" id="ARBA00022982"/>
    </source>
</evidence>
<dbReference type="Pfam" id="PF19583">
    <property type="entry name" value="ODP"/>
    <property type="match status" value="1"/>
</dbReference>
<dbReference type="InterPro" id="IPR001279">
    <property type="entry name" value="Metallo-B-lactamas"/>
</dbReference>
<evidence type="ECO:0000256" key="6">
    <source>
        <dbReference type="ARBA" id="ARBA00025633"/>
    </source>
</evidence>
<dbReference type="AlphaFoldDB" id="A0A3S0Y392"/>
<dbReference type="InterPro" id="IPR051285">
    <property type="entry name" value="NADH_oxidoreductase_modular"/>
</dbReference>